<dbReference type="EMBL" id="JABSTV010001245">
    <property type="protein sequence ID" value="KAH7981649.1"/>
    <property type="molecule type" value="Genomic_DNA"/>
</dbReference>
<organism evidence="3 4">
    <name type="scientific">Rhipicephalus sanguineus</name>
    <name type="common">Brown dog tick</name>
    <name type="synonym">Ixodes sanguineus</name>
    <dbReference type="NCBI Taxonomy" id="34632"/>
    <lineage>
        <taxon>Eukaryota</taxon>
        <taxon>Metazoa</taxon>
        <taxon>Ecdysozoa</taxon>
        <taxon>Arthropoda</taxon>
        <taxon>Chelicerata</taxon>
        <taxon>Arachnida</taxon>
        <taxon>Acari</taxon>
        <taxon>Parasitiformes</taxon>
        <taxon>Ixodida</taxon>
        <taxon>Ixodoidea</taxon>
        <taxon>Ixodidae</taxon>
        <taxon>Rhipicephalinae</taxon>
        <taxon>Rhipicephalus</taxon>
        <taxon>Rhipicephalus</taxon>
    </lineage>
</organism>
<feature type="transmembrane region" description="Helical" evidence="2">
    <location>
        <begin position="130"/>
        <end position="149"/>
    </location>
</feature>
<gene>
    <name evidence="3" type="ORF">HPB52_000424</name>
</gene>
<dbReference type="SUPFAM" id="SSF57362">
    <property type="entry name" value="BPTI-like"/>
    <property type="match status" value="1"/>
</dbReference>
<evidence type="ECO:0000313" key="4">
    <source>
        <dbReference type="Proteomes" id="UP000821837"/>
    </source>
</evidence>
<sequence>MDTDSDNEASPAGVPQTSATPSPSAAGDSRPTPSNPIEIVRTGRLAMSVPSGRHMLPASYIDQYRNVTVGSPSTPPEYYVPRATTRRAPANRVALAAAAALESNRDRQPLLMTDAYTVPLQDGTVSPMQYCIIGLLFAGLCVAAALVVVDAPGGKRTTPLRLNEELRHPGRRSPMPSYDPPELVNANAVVVIPDRQHAPVDLGVNVSGLGSETVSGAKPENSVDTTVAAKIDAAPLATEVGSMAVEGSVRPDSCNRYYYTHCTKPTANVFHYDPDQMACVPNTRRGVQLCNRGANRFSSWERCRANCLQPDRVAELCFQNALFMPCSKQDFVDALWYFNGTSCTRWTFYNGHCPSGECGVYETFDQCSRHCVKHNSTSTSAQCEVPPSGEWSLALLRYPFFADMQAQGEARCLNASSATLFGRLCLAGSNQFDSIEACQNACLEGPVSPSHHQ</sequence>
<keyword evidence="2" id="KW-1133">Transmembrane helix</keyword>
<reference evidence="3" key="1">
    <citation type="journal article" date="2020" name="Cell">
        <title>Large-Scale Comparative Analyses of Tick Genomes Elucidate Their Genetic Diversity and Vector Capacities.</title>
        <authorList>
            <consortium name="Tick Genome and Microbiome Consortium (TIGMIC)"/>
            <person name="Jia N."/>
            <person name="Wang J."/>
            <person name="Shi W."/>
            <person name="Du L."/>
            <person name="Sun Y."/>
            <person name="Zhan W."/>
            <person name="Jiang J.F."/>
            <person name="Wang Q."/>
            <person name="Zhang B."/>
            <person name="Ji P."/>
            <person name="Bell-Sakyi L."/>
            <person name="Cui X.M."/>
            <person name="Yuan T.T."/>
            <person name="Jiang B.G."/>
            <person name="Yang W.F."/>
            <person name="Lam T.T."/>
            <person name="Chang Q.C."/>
            <person name="Ding S.J."/>
            <person name="Wang X.J."/>
            <person name="Zhu J.G."/>
            <person name="Ruan X.D."/>
            <person name="Zhao L."/>
            <person name="Wei J.T."/>
            <person name="Ye R.Z."/>
            <person name="Que T.C."/>
            <person name="Du C.H."/>
            <person name="Zhou Y.H."/>
            <person name="Cheng J.X."/>
            <person name="Dai P.F."/>
            <person name="Guo W.B."/>
            <person name="Han X.H."/>
            <person name="Huang E.J."/>
            <person name="Li L.F."/>
            <person name="Wei W."/>
            <person name="Gao Y.C."/>
            <person name="Liu J.Z."/>
            <person name="Shao H.Z."/>
            <person name="Wang X."/>
            <person name="Wang C.C."/>
            <person name="Yang T.C."/>
            <person name="Huo Q.B."/>
            <person name="Li W."/>
            <person name="Chen H.Y."/>
            <person name="Chen S.E."/>
            <person name="Zhou L.G."/>
            <person name="Ni X.B."/>
            <person name="Tian J.H."/>
            <person name="Sheng Y."/>
            <person name="Liu T."/>
            <person name="Pan Y.S."/>
            <person name="Xia L.Y."/>
            <person name="Li J."/>
            <person name="Zhao F."/>
            <person name="Cao W.C."/>
        </authorList>
    </citation>
    <scope>NUCLEOTIDE SEQUENCE</scope>
    <source>
        <strain evidence="3">Rsan-2018</strain>
    </source>
</reference>
<feature type="region of interest" description="Disordered" evidence="1">
    <location>
        <begin position="1"/>
        <end position="37"/>
    </location>
</feature>
<dbReference type="GO" id="GO:0004867">
    <property type="term" value="F:serine-type endopeptidase inhibitor activity"/>
    <property type="evidence" value="ECO:0007669"/>
    <property type="project" value="InterPro"/>
</dbReference>
<accession>A0A9D4T6A6</accession>
<name>A0A9D4T6A6_RHISA</name>
<proteinExistence type="predicted"/>
<dbReference type="VEuPathDB" id="VectorBase:RSAN_033408"/>
<evidence type="ECO:0000256" key="2">
    <source>
        <dbReference type="SAM" id="Phobius"/>
    </source>
</evidence>
<comment type="caution">
    <text evidence="3">The sequence shown here is derived from an EMBL/GenBank/DDBJ whole genome shotgun (WGS) entry which is preliminary data.</text>
</comment>
<reference evidence="3" key="2">
    <citation type="submission" date="2021-09" db="EMBL/GenBank/DDBJ databases">
        <authorList>
            <person name="Jia N."/>
            <person name="Wang J."/>
            <person name="Shi W."/>
            <person name="Du L."/>
            <person name="Sun Y."/>
            <person name="Zhan W."/>
            <person name="Jiang J."/>
            <person name="Wang Q."/>
            <person name="Zhang B."/>
            <person name="Ji P."/>
            <person name="Sakyi L.B."/>
            <person name="Cui X."/>
            <person name="Yuan T."/>
            <person name="Jiang B."/>
            <person name="Yang W."/>
            <person name="Lam T.T.-Y."/>
            <person name="Chang Q."/>
            <person name="Ding S."/>
            <person name="Wang X."/>
            <person name="Zhu J."/>
            <person name="Ruan X."/>
            <person name="Zhao L."/>
            <person name="Wei J."/>
            <person name="Que T."/>
            <person name="Du C."/>
            <person name="Cheng J."/>
            <person name="Dai P."/>
            <person name="Han X."/>
            <person name="Huang E."/>
            <person name="Gao Y."/>
            <person name="Liu J."/>
            <person name="Shao H."/>
            <person name="Ye R."/>
            <person name="Li L."/>
            <person name="Wei W."/>
            <person name="Wang X."/>
            <person name="Wang C."/>
            <person name="Huo Q."/>
            <person name="Li W."/>
            <person name="Guo W."/>
            <person name="Chen H."/>
            <person name="Chen S."/>
            <person name="Zhou L."/>
            <person name="Zhou L."/>
            <person name="Ni X."/>
            <person name="Tian J."/>
            <person name="Zhou Y."/>
            <person name="Sheng Y."/>
            <person name="Liu T."/>
            <person name="Pan Y."/>
            <person name="Xia L."/>
            <person name="Li J."/>
            <person name="Zhao F."/>
            <person name="Cao W."/>
        </authorList>
    </citation>
    <scope>NUCLEOTIDE SEQUENCE</scope>
    <source>
        <strain evidence="3">Rsan-2018</strain>
        <tissue evidence="3">Larvae</tissue>
    </source>
</reference>
<dbReference type="InterPro" id="IPR036880">
    <property type="entry name" value="Kunitz_BPTI_sf"/>
</dbReference>
<dbReference type="Proteomes" id="UP000821837">
    <property type="component" value="Chromosome 1"/>
</dbReference>
<keyword evidence="4" id="KW-1185">Reference proteome</keyword>
<evidence type="ECO:0000256" key="1">
    <source>
        <dbReference type="SAM" id="MobiDB-lite"/>
    </source>
</evidence>
<dbReference type="AlphaFoldDB" id="A0A9D4T6A6"/>
<keyword evidence="2" id="KW-0812">Transmembrane</keyword>
<protein>
    <submittedName>
        <fullName evidence="3">Uncharacterized protein</fullName>
    </submittedName>
</protein>
<evidence type="ECO:0000313" key="3">
    <source>
        <dbReference type="EMBL" id="KAH7981649.1"/>
    </source>
</evidence>
<keyword evidence="2" id="KW-0472">Membrane</keyword>